<proteinExistence type="predicted"/>
<dbReference type="Proteomes" id="UP000179935">
    <property type="component" value="Unassembled WGS sequence"/>
</dbReference>
<comment type="caution">
    <text evidence="1">The sequence shown here is derived from an EMBL/GenBank/DDBJ whole genome shotgun (WGS) entry which is preliminary data.</text>
</comment>
<gene>
    <name evidence="1" type="ORF">BIV24_30130</name>
</gene>
<evidence type="ECO:0000313" key="2">
    <source>
        <dbReference type="Proteomes" id="UP000179935"/>
    </source>
</evidence>
<organism evidence="1 2">
    <name type="scientific">Streptomyces colonosanans</name>
    <dbReference type="NCBI Taxonomy" id="1428652"/>
    <lineage>
        <taxon>Bacteria</taxon>
        <taxon>Bacillati</taxon>
        <taxon>Actinomycetota</taxon>
        <taxon>Actinomycetes</taxon>
        <taxon>Kitasatosporales</taxon>
        <taxon>Streptomycetaceae</taxon>
        <taxon>Streptomyces</taxon>
    </lineage>
</organism>
<dbReference type="EMBL" id="MLYP01000117">
    <property type="protein sequence ID" value="OIJ84786.1"/>
    <property type="molecule type" value="Genomic_DNA"/>
</dbReference>
<dbReference type="RefSeq" id="WP_071369643.1">
    <property type="nucleotide sequence ID" value="NZ_MLYP01000117.1"/>
</dbReference>
<dbReference type="STRING" id="1428652.BIV24_30130"/>
<accession>A0A1S2NUD0</accession>
<protein>
    <submittedName>
        <fullName evidence="1">Uncharacterized protein</fullName>
    </submittedName>
</protein>
<name>A0A1S2NUD0_9ACTN</name>
<keyword evidence="2" id="KW-1185">Reference proteome</keyword>
<sequence length="60" mass="6528">MHAETQLALHHTRAADLRAQAAAHRAADEARPPRDLRVRLGLTLVEVGRRIAAAPRPATC</sequence>
<dbReference type="AlphaFoldDB" id="A0A1S2NUD0"/>
<evidence type="ECO:0000313" key="1">
    <source>
        <dbReference type="EMBL" id="OIJ84786.1"/>
    </source>
</evidence>
<reference evidence="1 2" key="1">
    <citation type="submission" date="2016-10" db="EMBL/GenBank/DDBJ databases">
        <title>Genome sequence of Streptomyces sp. MUSC 93.</title>
        <authorList>
            <person name="Lee L.-H."/>
            <person name="Ser H.-L."/>
            <person name="Law J.W.-F."/>
        </authorList>
    </citation>
    <scope>NUCLEOTIDE SEQUENCE [LARGE SCALE GENOMIC DNA]</scope>
    <source>
        <strain evidence="1 2">MUSC 93</strain>
    </source>
</reference>